<protein>
    <recommendedName>
        <fullName evidence="3">Rho-GAP domain-containing protein</fullName>
    </recommendedName>
</protein>
<keyword evidence="5" id="KW-1185">Reference proteome</keyword>
<evidence type="ECO:0000259" key="3">
    <source>
        <dbReference type="PROSITE" id="PS50238"/>
    </source>
</evidence>
<feature type="compositionally biased region" description="Low complexity" evidence="2">
    <location>
        <begin position="244"/>
        <end position="257"/>
    </location>
</feature>
<dbReference type="RefSeq" id="XP_021875495.1">
    <property type="nucleotide sequence ID" value="XM_022026083.1"/>
</dbReference>
<dbReference type="SMART" id="SM00324">
    <property type="entry name" value="RhoGAP"/>
    <property type="match status" value="1"/>
</dbReference>
<dbReference type="PANTHER" id="PTHR15228">
    <property type="entry name" value="SPERMATHECAL PHYSIOLOGY VARIANT"/>
    <property type="match status" value="1"/>
</dbReference>
<gene>
    <name evidence="4" type="ORF">BCR41DRAFT_364894</name>
</gene>
<evidence type="ECO:0000313" key="5">
    <source>
        <dbReference type="Proteomes" id="UP000193648"/>
    </source>
</evidence>
<name>A0A1Y2G9U4_9FUNG</name>
<dbReference type="Pfam" id="PF00620">
    <property type="entry name" value="RhoGAP"/>
    <property type="match status" value="1"/>
</dbReference>
<reference evidence="4 5" key="1">
    <citation type="submission" date="2016-07" db="EMBL/GenBank/DDBJ databases">
        <title>Pervasive Adenine N6-methylation of Active Genes in Fungi.</title>
        <authorList>
            <consortium name="DOE Joint Genome Institute"/>
            <person name="Mondo S.J."/>
            <person name="Dannebaum R.O."/>
            <person name="Kuo R.C."/>
            <person name="Labutti K."/>
            <person name="Haridas S."/>
            <person name="Kuo A."/>
            <person name="Salamov A."/>
            <person name="Ahrendt S.R."/>
            <person name="Lipzen A."/>
            <person name="Sullivan W."/>
            <person name="Andreopoulos W.B."/>
            <person name="Clum A."/>
            <person name="Lindquist E."/>
            <person name="Daum C."/>
            <person name="Ramamoorthy G.K."/>
            <person name="Gryganskyi A."/>
            <person name="Culley D."/>
            <person name="Magnuson J.K."/>
            <person name="James T.Y."/>
            <person name="O'Malley M.A."/>
            <person name="Stajich J.E."/>
            <person name="Spatafora J.W."/>
            <person name="Visel A."/>
            <person name="Grigoriev I.V."/>
        </authorList>
    </citation>
    <scope>NUCLEOTIDE SEQUENCE [LARGE SCALE GENOMIC DNA]</scope>
    <source>
        <strain evidence="4 5">NRRL 3116</strain>
    </source>
</reference>
<dbReference type="SUPFAM" id="SSF48350">
    <property type="entry name" value="GTPase activation domain, GAP"/>
    <property type="match status" value="1"/>
</dbReference>
<organism evidence="4 5">
    <name type="scientific">Lobosporangium transversale</name>
    <dbReference type="NCBI Taxonomy" id="64571"/>
    <lineage>
        <taxon>Eukaryota</taxon>
        <taxon>Fungi</taxon>
        <taxon>Fungi incertae sedis</taxon>
        <taxon>Mucoromycota</taxon>
        <taxon>Mortierellomycotina</taxon>
        <taxon>Mortierellomycetes</taxon>
        <taxon>Mortierellales</taxon>
        <taxon>Mortierellaceae</taxon>
        <taxon>Lobosporangium</taxon>
    </lineage>
</organism>
<dbReference type="GO" id="GO:0005096">
    <property type="term" value="F:GTPase activator activity"/>
    <property type="evidence" value="ECO:0007669"/>
    <property type="project" value="UniProtKB-KW"/>
</dbReference>
<feature type="region of interest" description="Disordered" evidence="2">
    <location>
        <begin position="141"/>
        <end position="170"/>
    </location>
</feature>
<comment type="caution">
    <text evidence="4">The sequence shown here is derived from an EMBL/GenBank/DDBJ whole genome shotgun (WGS) entry which is preliminary data.</text>
</comment>
<dbReference type="GeneID" id="33567926"/>
<evidence type="ECO:0000313" key="4">
    <source>
        <dbReference type="EMBL" id="ORY96068.1"/>
    </source>
</evidence>
<keyword evidence="1" id="KW-0343">GTPase activation</keyword>
<dbReference type="AlphaFoldDB" id="A0A1Y2G9U4"/>
<feature type="region of interest" description="Disordered" evidence="2">
    <location>
        <begin position="368"/>
        <end position="394"/>
    </location>
</feature>
<sequence length="465" mass="50260">MDGIDPNDIATLLKLYLRELPSPLMPPILLEQFQSLLTTDRHICQTLRSILVQLPYQNYIVLSYLCHHLSKIAAHSDKTKMTVSNLALVFAPTLAIGSVLFKALLGGFYDTSVDTPESREMGLKIVWGGRQLKDAAGNDIQEWPEDDQDLEGRGYGPSDKEELEGSDVDSTQQCPFYQELPTPTIRHQHSMPALSTPYSENFPGADSSDSYFPTVAPFEKNNIGPLDLDPEDDRPVYGQVLEDPPSSLLLSSPAPSSVDNLKDSGQRRRVEDEEAALMHAMIEREDLVTNSPPPSSPISEGFKHEKQPTLGLGSVRVNVQGGTVVPAVIALVQPLLPSHLTSTATIANNSNTTSATADLTNSGDNHCNGNNNNEIISNGNNTSNSGANTNSNNNYNNKNSILDFQKQEVLATPTVVPVALHITIDAGVVPATAITNINNNISSTANSTKESSLPSPPTSDQKTRA</sequence>
<proteinExistence type="predicted"/>
<dbReference type="PANTHER" id="PTHR15228:SF25">
    <property type="entry name" value="F-BAR DOMAIN-CONTAINING PROTEIN"/>
    <property type="match status" value="1"/>
</dbReference>
<evidence type="ECO:0000256" key="1">
    <source>
        <dbReference type="ARBA" id="ARBA00022468"/>
    </source>
</evidence>
<feature type="region of interest" description="Disordered" evidence="2">
    <location>
        <begin position="188"/>
        <end position="210"/>
    </location>
</feature>
<dbReference type="STRING" id="64571.A0A1Y2G9U4"/>
<dbReference type="InParanoid" id="A0A1Y2G9U4"/>
<dbReference type="GO" id="GO:0007165">
    <property type="term" value="P:signal transduction"/>
    <property type="evidence" value="ECO:0007669"/>
    <property type="project" value="InterPro"/>
</dbReference>
<dbReference type="OrthoDB" id="185175at2759"/>
<evidence type="ECO:0000256" key="2">
    <source>
        <dbReference type="SAM" id="MobiDB-lite"/>
    </source>
</evidence>
<dbReference type="CDD" id="cd00159">
    <property type="entry name" value="RhoGAP"/>
    <property type="match status" value="1"/>
</dbReference>
<dbReference type="EMBL" id="MCFF01000078">
    <property type="protein sequence ID" value="ORY96068.1"/>
    <property type="molecule type" value="Genomic_DNA"/>
</dbReference>
<feature type="region of interest" description="Disordered" evidence="2">
    <location>
        <begin position="222"/>
        <end position="270"/>
    </location>
</feature>
<dbReference type="InterPro" id="IPR008936">
    <property type="entry name" value="Rho_GTPase_activation_prot"/>
</dbReference>
<dbReference type="PROSITE" id="PS50238">
    <property type="entry name" value="RHOGAP"/>
    <property type="match status" value="1"/>
</dbReference>
<feature type="compositionally biased region" description="Basic and acidic residues" evidence="2">
    <location>
        <begin position="260"/>
        <end position="270"/>
    </location>
</feature>
<feature type="region of interest" description="Disordered" evidence="2">
    <location>
        <begin position="442"/>
        <end position="465"/>
    </location>
</feature>
<dbReference type="InterPro" id="IPR051025">
    <property type="entry name" value="RhoGAP"/>
</dbReference>
<dbReference type="Gene3D" id="1.10.555.10">
    <property type="entry name" value="Rho GTPase activation protein"/>
    <property type="match status" value="1"/>
</dbReference>
<dbReference type="Proteomes" id="UP000193648">
    <property type="component" value="Unassembled WGS sequence"/>
</dbReference>
<feature type="domain" description="Rho-GAP" evidence="3">
    <location>
        <begin position="1"/>
        <end position="133"/>
    </location>
</feature>
<dbReference type="InterPro" id="IPR000198">
    <property type="entry name" value="RhoGAP_dom"/>
</dbReference>
<accession>A0A1Y2G9U4</accession>